<evidence type="ECO:0000313" key="7">
    <source>
        <dbReference type="WBParaSite" id="nRc.2.0.1.t23077-RA"/>
    </source>
</evidence>
<evidence type="ECO:0000256" key="5">
    <source>
        <dbReference type="ARBA" id="ARBA00023136"/>
    </source>
</evidence>
<dbReference type="PANTHER" id="PTHR20855">
    <property type="entry name" value="ADIPOR/PROGESTIN RECEPTOR-RELATED"/>
    <property type="match status" value="1"/>
</dbReference>
<dbReference type="GO" id="GO:0005886">
    <property type="term" value="C:plasma membrane"/>
    <property type="evidence" value="ECO:0007669"/>
    <property type="project" value="TreeGrafter"/>
</dbReference>
<dbReference type="Proteomes" id="UP000887565">
    <property type="component" value="Unplaced"/>
</dbReference>
<keyword evidence="4" id="KW-1133">Transmembrane helix</keyword>
<name>A0A915JAA0_ROMCU</name>
<keyword evidence="5" id="KW-0472">Membrane</keyword>
<dbReference type="GO" id="GO:0038023">
    <property type="term" value="F:signaling receptor activity"/>
    <property type="evidence" value="ECO:0007669"/>
    <property type="project" value="TreeGrafter"/>
</dbReference>
<proteinExistence type="inferred from homology"/>
<dbReference type="PANTHER" id="PTHR20855:SF52">
    <property type="entry name" value="ADIPONECTIN RECEPTOR PROTEIN"/>
    <property type="match status" value="1"/>
</dbReference>
<keyword evidence="6" id="KW-1185">Reference proteome</keyword>
<evidence type="ECO:0000313" key="6">
    <source>
        <dbReference type="Proteomes" id="UP000887565"/>
    </source>
</evidence>
<protein>
    <submittedName>
        <fullName evidence="7">Uncharacterized protein</fullName>
    </submittedName>
</protein>
<comment type="similarity">
    <text evidence="2">Belongs to the ADIPOR family.</text>
</comment>
<dbReference type="AlphaFoldDB" id="A0A915JAA0"/>
<keyword evidence="3" id="KW-0812">Transmembrane</keyword>
<evidence type="ECO:0000256" key="4">
    <source>
        <dbReference type="ARBA" id="ARBA00022989"/>
    </source>
</evidence>
<reference evidence="7" key="1">
    <citation type="submission" date="2022-11" db="UniProtKB">
        <authorList>
            <consortium name="WormBaseParasite"/>
        </authorList>
    </citation>
    <scope>IDENTIFICATION</scope>
</reference>
<dbReference type="GO" id="GO:0033211">
    <property type="term" value="P:adiponectin-activated signaling pathway"/>
    <property type="evidence" value="ECO:0007669"/>
    <property type="project" value="TreeGrafter"/>
</dbReference>
<accession>A0A915JAA0</accession>
<evidence type="ECO:0000256" key="3">
    <source>
        <dbReference type="ARBA" id="ARBA00022692"/>
    </source>
</evidence>
<comment type="subcellular location">
    <subcellularLocation>
        <location evidence="1">Membrane</location>
        <topology evidence="1">Multi-pass membrane protein</topology>
    </subcellularLocation>
</comment>
<dbReference type="WBParaSite" id="nRc.2.0.1.t23077-RA">
    <property type="protein sequence ID" value="nRc.2.0.1.t23077-RA"/>
    <property type="gene ID" value="nRc.2.0.1.g23077"/>
</dbReference>
<dbReference type="InterPro" id="IPR004254">
    <property type="entry name" value="AdipoR/HlyIII-related"/>
</dbReference>
<sequence length="212" mass="23968">MGDIPAAHSFAFGIETAPTFPFDIIVRDKAVDRSAYPNSDDDDDEFHEAVERQKSCSRGEITALISNINPQIHMDVIETDLCAHEGNMDQQIFNGNLASVEERCFEEAFVAEKIILNSVLMDPPNLQEDDEGDFFFCFPTLDAAREQANILAKKVWSASWKATHFYSLPEWLQDNDFLHAGHRPPLPSFTACFNSIFRVHTETGNIWTHMIG</sequence>
<organism evidence="6 7">
    <name type="scientific">Romanomermis culicivorax</name>
    <name type="common">Nematode worm</name>
    <dbReference type="NCBI Taxonomy" id="13658"/>
    <lineage>
        <taxon>Eukaryota</taxon>
        <taxon>Metazoa</taxon>
        <taxon>Ecdysozoa</taxon>
        <taxon>Nematoda</taxon>
        <taxon>Enoplea</taxon>
        <taxon>Dorylaimia</taxon>
        <taxon>Mermithida</taxon>
        <taxon>Mermithoidea</taxon>
        <taxon>Mermithidae</taxon>
        <taxon>Romanomermis</taxon>
    </lineage>
</organism>
<evidence type="ECO:0000256" key="2">
    <source>
        <dbReference type="ARBA" id="ARBA00007018"/>
    </source>
</evidence>
<evidence type="ECO:0000256" key="1">
    <source>
        <dbReference type="ARBA" id="ARBA00004141"/>
    </source>
</evidence>